<evidence type="ECO:0000313" key="2">
    <source>
        <dbReference type="Proteomes" id="UP000521872"/>
    </source>
</evidence>
<dbReference type="EMBL" id="JAACJL010000015">
    <property type="protein sequence ID" value="KAF4620399.1"/>
    <property type="molecule type" value="Genomic_DNA"/>
</dbReference>
<organism evidence="1 2">
    <name type="scientific">Agrocybe pediades</name>
    <dbReference type="NCBI Taxonomy" id="84607"/>
    <lineage>
        <taxon>Eukaryota</taxon>
        <taxon>Fungi</taxon>
        <taxon>Dikarya</taxon>
        <taxon>Basidiomycota</taxon>
        <taxon>Agaricomycotina</taxon>
        <taxon>Agaricomycetes</taxon>
        <taxon>Agaricomycetidae</taxon>
        <taxon>Agaricales</taxon>
        <taxon>Agaricineae</taxon>
        <taxon>Strophariaceae</taxon>
        <taxon>Agrocybe</taxon>
    </lineage>
</organism>
<proteinExistence type="predicted"/>
<gene>
    <name evidence="1" type="ORF">D9613_001185</name>
</gene>
<dbReference type="Proteomes" id="UP000521872">
    <property type="component" value="Unassembled WGS sequence"/>
</dbReference>
<accession>A0A8H4VUH1</accession>
<keyword evidence="2" id="KW-1185">Reference proteome</keyword>
<name>A0A8H4VUH1_9AGAR</name>
<protein>
    <submittedName>
        <fullName evidence="1">Uncharacterized protein</fullName>
    </submittedName>
</protein>
<evidence type="ECO:0000313" key="1">
    <source>
        <dbReference type="EMBL" id="KAF4620399.1"/>
    </source>
</evidence>
<comment type="caution">
    <text evidence="1">The sequence shown here is derived from an EMBL/GenBank/DDBJ whole genome shotgun (WGS) entry which is preliminary data.</text>
</comment>
<reference evidence="1 2" key="1">
    <citation type="submission" date="2019-12" db="EMBL/GenBank/DDBJ databases">
        <authorList>
            <person name="Floudas D."/>
            <person name="Bentzer J."/>
            <person name="Ahren D."/>
            <person name="Johansson T."/>
            <person name="Persson P."/>
            <person name="Tunlid A."/>
        </authorList>
    </citation>
    <scope>NUCLEOTIDE SEQUENCE [LARGE SCALE GENOMIC DNA]</scope>
    <source>
        <strain evidence="1 2">CBS 102.39</strain>
    </source>
</reference>
<sequence length="268" mass="28968">MVVAGNPLILFPITQEVRIDDYIKAYTTTGRPPPPVPLEPADSDQRKLLGLPPLFKPTPFKVNEVTGTVELLPQPCTDPKDVPDAQEFSVRKVDSERYHSISCMLEYANFSFEELRVLAYSRGHKLPPTPVKMDPFVIPSSTSSTSTASTSAAPHGIRTGIYNTGSLNSSTAATGEQYQNICMRDEFKFHSPEELRIAYLLHGRELNSAQILSTASPALPAPTSSALTTTTTGLSGLGHLLTPATPSSVAPPAVYAKPNLPTFTFGLR</sequence>
<dbReference type="Gene3D" id="1.10.10.2360">
    <property type="match status" value="1"/>
</dbReference>
<dbReference type="AlphaFoldDB" id="A0A8H4VUH1"/>